<dbReference type="Proteomes" id="UP000198535">
    <property type="component" value="Unassembled WGS sequence"/>
</dbReference>
<keyword evidence="2" id="KW-1185">Reference proteome</keyword>
<sequence>MGWPMILELGSFSLIKEGGPQLMSDDGMVMLFPTLHSKCPSSIIYLSVNYVACYRNKLKTTYNEFYIHLPFFLKLTNTTAKTPAMASMTSKPGELAVLAFVPSIPSCSSNSALSLMFSAISSSSALSFRSS</sequence>
<evidence type="ECO:0000313" key="2">
    <source>
        <dbReference type="Proteomes" id="UP000198535"/>
    </source>
</evidence>
<organism evidence="1 2">
    <name type="scientific">Methanolobus profundi</name>
    <dbReference type="NCBI Taxonomy" id="487685"/>
    <lineage>
        <taxon>Archaea</taxon>
        <taxon>Methanobacteriati</taxon>
        <taxon>Methanobacteriota</taxon>
        <taxon>Stenosarchaea group</taxon>
        <taxon>Methanomicrobia</taxon>
        <taxon>Methanosarcinales</taxon>
        <taxon>Methanosarcinaceae</taxon>
        <taxon>Methanolobus</taxon>
    </lineage>
</organism>
<dbReference type="EMBL" id="FOUJ01000001">
    <property type="protein sequence ID" value="SFM29119.1"/>
    <property type="molecule type" value="Genomic_DNA"/>
</dbReference>
<accession>A0A1I4PMZ1</accession>
<proteinExistence type="predicted"/>
<dbReference type="AlphaFoldDB" id="A0A1I4PMZ1"/>
<name>A0A1I4PMZ1_9EURY</name>
<protein>
    <submittedName>
        <fullName evidence="1">Uncharacterized protein</fullName>
    </submittedName>
</protein>
<gene>
    <name evidence="1" type="ORF">SAMN04488696_0774</name>
</gene>
<evidence type="ECO:0000313" key="1">
    <source>
        <dbReference type="EMBL" id="SFM29119.1"/>
    </source>
</evidence>
<reference evidence="2" key="1">
    <citation type="submission" date="2016-10" db="EMBL/GenBank/DDBJ databases">
        <authorList>
            <person name="Varghese N."/>
            <person name="Submissions S."/>
        </authorList>
    </citation>
    <scope>NUCLEOTIDE SEQUENCE [LARGE SCALE GENOMIC DNA]</scope>
    <source>
        <strain evidence="2">Mob M</strain>
    </source>
</reference>